<dbReference type="GO" id="GO:0034727">
    <property type="term" value="P:piecemeal microautophagy of the nucleus"/>
    <property type="evidence" value="ECO:0007669"/>
    <property type="project" value="TreeGrafter"/>
</dbReference>
<keyword evidence="1" id="KW-0808">Transferase</keyword>
<dbReference type="GO" id="GO:0034045">
    <property type="term" value="C:phagophore assembly site membrane"/>
    <property type="evidence" value="ECO:0007669"/>
    <property type="project" value="TreeGrafter"/>
</dbReference>
<reference evidence="6" key="1">
    <citation type="submission" date="2018-06" db="EMBL/GenBank/DDBJ databases">
        <authorList>
            <person name="Zhirakovskaya E."/>
        </authorList>
    </citation>
    <scope>NUCLEOTIDE SEQUENCE</scope>
</reference>
<dbReference type="GO" id="GO:0000045">
    <property type="term" value="P:autophagosome assembly"/>
    <property type="evidence" value="ECO:0007669"/>
    <property type="project" value="TreeGrafter"/>
</dbReference>
<dbReference type="GO" id="GO:0042594">
    <property type="term" value="P:response to starvation"/>
    <property type="evidence" value="ECO:0007669"/>
    <property type="project" value="TreeGrafter"/>
</dbReference>
<evidence type="ECO:0000256" key="2">
    <source>
        <dbReference type="ARBA" id="ARBA00022741"/>
    </source>
</evidence>
<dbReference type="InterPro" id="IPR000719">
    <property type="entry name" value="Prot_kinase_dom"/>
</dbReference>
<dbReference type="InterPro" id="IPR045269">
    <property type="entry name" value="Atg1-like"/>
</dbReference>
<keyword evidence="3" id="KW-0418">Kinase</keyword>
<proteinExistence type="predicted"/>
<dbReference type="Gene3D" id="1.10.510.10">
    <property type="entry name" value="Transferase(Phosphotransferase) domain 1"/>
    <property type="match status" value="1"/>
</dbReference>
<feature type="domain" description="Protein kinase" evidence="5">
    <location>
        <begin position="17"/>
        <end position="293"/>
    </location>
</feature>
<keyword evidence="2" id="KW-0547">Nucleotide-binding</keyword>
<dbReference type="InterPro" id="IPR017441">
    <property type="entry name" value="Protein_kinase_ATP_BS"/>
</dbReference>
<dbReference type="PANTHER" id="PTHR24348">
    <property type="entry name" value="SERINE/THREONINE-PROTEIN KINASE UNC-51-RELATED"/>
    <property type="match status" value="1"/>
</dbReference>
<evidence type="ECO:0000256" key="4">
    <source>
        <dbReference type="ARBA" id="ARBA00022840"/>
    </source>
</evidence>
<organism evidence="6">
    <name type="scientific">hydrothermal vent metagenome</name>
    <dbReference type="NCBI Taxonomy" id="652676"/>
    <lineage>
        <taxon>unclassified sequences</taxon>
        <taxon>metagenomes</taxon>
        <taxon>ecological metagenomes</taxon>
    </lineage>
</organism>
<dbReference type="PROSITE" id="PS50011">
    <property type="entry name" value="PROTEIN_KINASE_DOM"/>
    <property type="match status" value="1"/>
</dbReference>
<dbReference type="GO" id="GO:0004674">
    <property type="term" value="F:protein serine/threonine kinase activity"/>
    <property type="evidence" value="ECO:0007669"/>
    <property type="project" value="InterPro"/>
</dbReference>
<evidence type="ECO:0000256" key="3">
    <source>
        <dbReference type="ARBA" id="ARBA00022777"/>
    </source>
</evidence>
<dbReference type="GO" id="GO:0000422">
    <property type="term" value="P:autophagy of mitochondrion"/>
    <property type="evidence" value="ECO:0007669"/>
    <property type="project" value="TreeGrafter"/>
</dbReference>
<dbReference type="GO" id="GO:0005524">
    <property type="term" value="F:ATP binding"/>
    <property type="evidence" value="ECO:0007669"/>
    <property type="project" value="UniProtKB-KW"/>
</dbReference>
<dbReference type="GO" id="GO:0005829">
    <property type="term" value="C:cytosol"/>
    <property type="evidence" value="ECO:0007669"/>
    <property type="project" value="TreeGrafter"/>
</dbReference>
<dbReference type="InterPro" id="IPR011009">
    <property type="entry name" value="Kinase-like_dom_sf"/>
</dbReference>
<dbReference type="PROSITE" id="PS00107">
    <property type="entry name" value="PROTEIN_KINASE_ATP"/>
    <property type="match status" value="1"/>
</dbReference>
<gene>
    <name evidence="6" type="ORF">MNBD_GAMMA18-1928</name>
</gene>
<dbReference type="GO" id="GO:0005776">
    <property type="term" value="C:autophagosome"/>
    <property type="evidence" value="ECO:0007669"/>
    <property type="project" value="TreeGrafter"/>
</dbReference>
<dbReference type="AlphaFoldDB" id="A0A3B0Z6U3"/>
<accession>A0A3B0Z6U3</accession>
<dbReference type="Pfam" id="PF00069">
    <property type="entry name" value="Pkinase"/>
    <property type="match status" value="1"/>
</dbReference>
<dbReference type="PANTHER" id="PTHR24348:SF22">
    <property type="entry name" value="NON-SPECIFIC SERINE_THREONINE PROTEIN KINASE"/>
    <property type="match status" value="1"/>
</dbReference>
<sequence>MTLKIETLKAGCTVDQYQIQGVIGAGGFSVVYSAIDLKNNQRVVIKEFMPKRLATRETNGNVVPKSKADTALFNQGRTLFLHEARTLANLKHENIVDVSNFFSAHETVYMAMSYVEGVNLQAYIRDHKGGMSERFIRTIFSRLLEGLKHIHSMGILHLDIKPSNIHICRGGIPILLDFGAVHQQHISRQNKPSQVVSPGYSPYEQCQPGGYMGPWSDIYAIGTTIRACIEGASPIPASQRMEHDKLKPMAMASLYRKRYSQSLLSAIDWAMEPDPLLRAQSVDEFLNAMNEGYGESETETDASQDLFMEWMSDNLSKIRTALSNFSKD</sequence>
<keyword evidence="4" id="KW-0067">ATP-binding</keyword>
<protein>
    <recommendedName>
        <fullName evidence="5">Protein kinase domain-containing protein</fullName>
    </recommendedName>
</protein>
<dbReference type="SMART" id="SM00220">
    <property type="entry name" value="S_TKc"/>
    <property type="match status" value="1"/>
</dbReference>
<dbReference type="SUPFAM" id="SSF56112">
    <property type="entry name" value="Protein kinase-like (PK-like)"/>
    <property type="match status" value="1"/>
</dbReference>
<dbReference type="GO" id="GO:0061709">
    <property type="term" value="P:reticulophagy"/>
    <property type="evidence" value="ECO:0007669"/>
    <property type="project" value="TreeGrafter"/>
</dbReference>
<dbReference type="GO" id="GO:0010506">
    <property type="term" value="P:regulation of autophagy"/>
    <property type="evidence" value="ECO:0007669"/>
    <property type="project" value="InterPro"/>
</dbReference>
<dbReference type="CDD" id="cd14014">
    <property type="entry name" value="STKc_PknB_like"/>
    <property type="match status" value="1"/>
</dbReference>
<name>A0A3B0Z6U3_9ZZZZ</name>
<evidence type="ECO:0000313" key="6">
    <source>
        <dbReference type="EMBL" id="VAW84700.1"/>
    </source>
</evidence>
<dbReference type="EMBL" id="UOFP01000065">
    <property type="protein sequence ID" value="VAW84700.1"/>
    <property type="molecule type" value="Genomic_DNA"/>
</dbReference>
<evidence type="ECO:0000256" key="1">
    <source>
        <dbReference type="ARBA" id="ARBA00022679"/>
    </source>
</evidence>
<evidence type="ECO:0000259" key="5">
    <source>
        <dbReference type="PROSITE" id="PS50011"/>
    </source>
</evidence>